<dbReference type="GO" id="GO:0005524">
    <property type="term" value="F:ATP binding"/>
    <property type="evidence" value="ECO:0007669"/>
    <property type="project" value="InterPro"/>
</dbReference>
<dbReference type="GO" id="GO:0016787">
    <property type="term" value="F:hydrolase activity"/>
    <property type="evidence" value="ECO:0007669"/>
    <property type="project" value="UniProtKB-KW"/>
</dbReference>
<gene>
    <name evidence="4" type="ORF">N47_N26000</name>
</gene>
<dbReference type="Pfam" id="PF12419">
    <property type="entry name" value="DUF3670"/>
    <property type="match status" value="1"/>
</dbReference>
<dbReference type="InterPro" id="IPR027417">
    <property type="entry name" value="P-loop_NTPase"/>
</dbReference>
<feature type="domain" description="Helicase C-terminal" evidence="3">
    <location>
        <begin position="720"/>
        <end position="880"/>
    </location>
</feature>
<dbReference type="SMART" id="SM00490">
    <property type="entry name" value="HELICc"/>
    <property type="match status" value="1"/>
</dbReference>
<keyword evidence="1" id="KW-0378">Hydrolase</keyword>
<dbReference type="PROSITE" id="PS51192">
    <property type="entry name" value="HELICASE_ATP_BIND_1"/>
    <property type="match status" value="1"/>
</dbReference>
<dbReference type="InterPro" id="IPR014001">
    <property type="entry name" value="Helicase_ATP-bd"/>
</dbReference>
<dbReference type="Pfam" id="PF00176">
    <property type="entry name" value="SNF2-rel_dom"/>
    <property type="match status" value="1"/>
</dbReference>
<dbReference type="InterPro" id="IPR000330">
    <property type="entry name" value="SNF2_N"/>
</dbReference>
<dbReference type="InterPro" id="IPR022138">
    <property type="entry name" value="DUF3670"/>
</dbReference>
<proteinExistence type="predicted"/>
<evidence type="ECO:0000259" key="2">
    <source>
        <dbReference type="PROSITE" id="PS51192"/>
    </source>
</evidence>
<evidence type="ECO:0000259" key="3">
    <source>
        <dbReference type="PROSITE" id="PS51194"/>
    </source>
</evidence>
<dbReference type="InterPro" id="IPR049730">
    <property type="entry name" value="SNF2/RAD54-like_C"/>
</dbReference>
<organism evidence="4">
    <name type="scientific">uncultured Desulfobacterium sp</name>
    <dbReference type="NCBI Taxonomy" id="201089"/>
    <lineage>
        <taxon>Bacteria</taxon>
        <taxon>Pseudomonadati</taxon>
        <taxon>Thermodesulfobacteriota</taxon>
        <taxon>Desulfobacteria</taxon>
        <taxon>Desulfobacterales</taxon>
        <taxon>Desulfobacteriaceae</taxon>
        <taxon>Desulfobacterium</taxon>
        <taxon>environmental samples</taxon>
    </lineage>
</organism>
<dbReference type="InterPro" id="IPR038718">
    <property type="entry name" value="SNF2-like_sf"/>
</dbReference>
<dbReference type="CDD" id="cd18012">
    <property type="entry name" value="DEXQc_arch_SWI2_SNF2"/>
    <property type="match status" value="1"/>
</dbReference>
<dbReference type="CDD" id="cd18793">
    <property type="entry name" value="SF2_C_SNF"/>
    <property type="match status" value="1"/>
</dbReference>
<dbReference type="SMART" id="SM00487">
    <property type="entry name" value="DEXDc"/>
    <property type="match status" value="1"/>
</dbReference>
<dbReference type="PANTHER" id="PTHR10799">
    <property type="entry name" value="SNF2/RAD54 HELICASE FAMILY"/>
    <property type="match status" value="1"/>
</dbReference>
<dbReference type="EMBL" id="FR695879">
    <property type="protein sequence ID" value="CBX31775.1"/>
    <property type="molecule type" value="Genomic_DNA"/>
</dbReference>
<evidence type="ECO:0008006" key="5">
    <source>
        <dbReference type="Google" id="ProtNLM"/>
    </source>
</evidence>
<dbReference type="AlphaFoldDB" id="E1YMI1"/>
<dbReference type="SUPFAM" id="SSF52540">
    <property type="entry name" value="P-loop containing nucleoside triphosphate hydrolases"/>
    <property type="match status" value="2"/>
</dbReference>
<sequence length="889" mass="102199">MNRDLMAVIMPNGSMYLEWTDAKKPLSNNSRLLQEEIYRRFSLDNDSWLLFLGFCDKNILLSPCLDYWRNFAGFFTKRLSRTPDLELLRHKAEITIEEDELRRFLEDAPLMEGSDYLNAGLLENTWLRLKNTYVNEIKKYDGTVEDFIRSYSPDIHLVGRIYFHLVENKKEELPFAFLATYSTKLNDKGKSKHLPLKFALQEYGQDNEKLLQLLTTVHRAAEKSDLVSELLENGELFHPLAWNAKEAFSFLKEIPVYEECGILCRIPNWWKSSTSGIRLNVSMGDNEPSFVGMGALVDFNAQLYLGDTQISEEEARKLLNEYEGLAFIKNKWVAVDPDKLKQTLDAYEKAKKLSGGEGLGLLDAFRFQLQPEKLLGDNGAQIDQSVTNGKWLESVIGKMADPQKISYVIPDNTFKAKLREYQQKGVNWLCFLHSLRFGACLADDMGLGKTIEVLAFLHILKSEKNKASHKASLLVVPASLIFNWSCEIERFSPGLRYFVAHSSVKIGSDAKGKSDNIADNFDLVITTYAMVQRYEWLQSYAWNYIILDEAQAIKNPGAKQSRAVKKLNSDNRIIMTGTPIENRLSDLWSLFDFLNPGLLGNINEFKGFSERLKRNNSGYSKLRKLISPYVLRRLKTDKSVISDLPDKVEMKTYSDLSRKQVLLYNKVVEELKRAIVETEGIQRKGLVLSSIIKFKQLCNHPDQYNGTTEYEEKDSGKFARLREICETIYEKREKVLVFTQFKEMTEPLSVFLESIFFRKGLILHGGVPVSRRKKIVEEFQSQSYIPFMVLSLKAGGVGLNLTEANHVIHFDRWWNPAVEDQATDRAFRIGQKKNVIVHKFITKGTVEEKIDNMLEEKKKLSNDVISCYGETLITEMKNDELMELFKLTL</sequence>
<accession>E1YMI1</accession>
<name>E1YMI1_9BACT</name>
<evidence type="ECO:0000256" key="1">
    <source>
        <dbReference type="ARBA" id="ARBA00022801"/>
    </source>
</evidence>
<feature type="domain" description="Helicase ATP-binding" evidence="2">
    <location>
        <begin position="430"/>
        <end position="597"/>
    </location>
</feature>
<reference evidence="4" key="1">
    <citation type="journal article" date="2011" name="Environ. Microbiol.">
        <title>Genomic insights into the metabolic potential of the polycyclic aromatic hydrocarbon degrading sulfate-reducing Deltaproteobacterium N47.</title>
        <authorList>
            <person name="Bergmann F."/>
            <person name="Selesi D."/>
            <person name="Weinmaier T."/>
            <person name="Tischler P."/>
            <person name="Rattei T."/>
            <person name="Meckenstock R.U."/>
        </authorList>
    </citation>
    <scope>NUCLEOTIDE SEQUENCE</scope>
</reference>
<dbReference type="Gene3D" id="3.40.50.300">
    <property type="entry name" value="P-loop containing nucleotide triphosphate hydrolases"/>
    <property type="match status" value="1"/>
</dbReference>
<dbReference type="PROSITE" id="PS51194">
    <property type="entry name" value="HELICASE_CTER"/>
    <property type="match status" value="1"/>
</dbReference>
<dbReference type="Gene3D" id="3.40.50.10810">
    <property type="entry name" value="Tandem AAA-ATPase domain"/>
    <property type="match status" value="1"/>
</dbReference>
<protein>
    <recommendedName>
        <fullName evidence="5">ATP-dependent helicase</fullName>
    </recommendedName>
</protein>
<dbReference type="InterPro" id="IPR001650">
    <property type="entry name" value="Helicase_C-like"/>
</dbReference>
<evidence type="ECO:0000313" key="4">
    <source>
        <dbReference type="EMBL" id="CBX31775.1"/>
    </source>
</evidence>
<dbReference type="Pfam" id="PF00271">
    <property type="entry name" value="Helicase_C"/>
    <property type="match status" value="1"/>
</dbReference>